<dbReference type="EMBL" id="JARJLG010000011">
    <property type="protein sequence ID" value="KAJ7776982.1"/>
    <property type="molecule type" value="Genomic_DNA"/>
</dbReference>
<protein>
    <submittedName>
        <fullName evidence="1">Uncharacterized protein</fullName>
    </submittedName>
</protein>
<dbReference type="Proteomes" id="UP001215280">
    <property type="component" value="Unassembled WGS sequence"/>
</dbReference>
<proteinExistence type="predicted"/>
<evidence type="ECO:0000313" key="1">
    <source>
        <dbReference type="EMBL" id="KAJ7776982.1"/>
    </source>
</evidence>
<evidence type="ECO:0000313" key="2">
    <source>
        <dbReference type="Proteomes" id="UP001215280"/>
    </source>
</evidence>
<keyword evidence="2" id="KW-1185">Reference proteome</keyword>
<organism evidence="1 2">
    <name type="scientific">Mycena maculata</name>
    <dbReference type="NCBI Taxonomy" id="230809"/>
    <lineage>
        <taxon>Eukaryota</taxon>
        <taxon>Fungi</taxon>
        <taxon>Dikarya</taxon>
        <taxon>Basidiomycota</taxon>
        <taxon>Agaricomycotina</taxon>
        <taxon>Agaricomycetes</taxon>
        <taxon>Agaricomycetidae</taxon>
        <taxon>Agaricales</taxon>
        <taxon>Marasmiineae</taxon>
        <taxon>Mycenaceae</taxon>
        <taxon>Mycena</taxon>
    </lineage>
</organism>
<name>A0AAD7K5C3_9AGAR</name>
<sequence>MFTLGAIFDLEANCPNDAGEQVIGLNSCIGNDNGVLQCGVKQESLRERKSPDTCIGNINGVMESQIDCGQVTSSVLRPNQAGYPLEPSFPRTMTPGQEPEVLELQAAPRWLANSDSNWGEHIYSFKEICKHTPPQLDAPTLPSMAEPDGSADAEKRWPVVMAPGQLEWRIDNINKGEFTWGLRQYSRSRTRLGAEQRGQGKFFSKARAF</sequence>
<reference evidence="1" key="1">
    <citation type="submission" date="2023-03" db="EMBL/GenBank/DDBJ databases">
        <title>Massive genome expansion in bonnet fungi (Mycena s.s.) driven by repeated elements and novel gene families across ecological guilds.</title>
        <authorList>
            <consortium name="Lawrence Berkeley National Laboratory"/>
            <person name="Harder C.B."/>
            <person name="Miyauchi S."/>
            <person name="Viragh M."/>
            <person name="Kuo A."/>
            <person name="Thoen E."/>
            <person name="Andreopoulos B."/>
            <person name="Lu D."/>
            <person name="Skrede I."/>
            <person name="Drula E."/>
            <person name="Henrissat B."/>
            <person name="Morin E."/>
            <person name="Kohler A."/>
            <person name="Barry K."/>
            <person name="LaButti K."/>
            <person name="Morin E."/>
            <person name="Salamov A."/>
            <person name="Lipzen A."/>
            <person name="Mereny Z."/>
            <person name="Hegedus B."/>
            <person name="Baldrian P."/>
            <person name="Stursova M."/>
            <person name="Weitz H."/>
            <person name="Taylor A."/>
            <person name="Grigoriev I.V."/>
            <person name="Nagy L.G."/>
            <person name="Martin F."/>
            <person name="Kauserud H."/>
        </authorList>
    </citation>
    <scope>NUCLEOTIDE SEQUENCE</scope>
    <source>
        <strain evidence="1">CBHHK188m</strain>
    </source>
</reference>
<accession>A0AAD7K5C3</accession>
<dbReference type="AlphaFoldDB" id="A0AAD7K5C3"/>
<gene>
    <name evidence="1" type="ORF">DFH07DRAFT_766668</name>
</gene>
<comment type="caution">
    <text evidence="1">The sequence shown here is derived from an EMBL/GenBank/DDBJ whole genome shotgun (WGS) entry which is preliminary data.</text>
</comment>